<dbReference type="GO" id="GO:0001819">
    <property type="term" value="P:positive regulation of cytokine production"/>
    <property type="evidence" value="ECO:0007669"/>
    <property type="project" value="TreeGrafter"/>
</dbReference>
<evidence type="ECO:0000256" key="1">
    <source>
        <dbReference type="ARBA" id="ARBA00004613"/>
    </source>
</evidence>
<evidence type="ECO:0000256" key="4">
    <source>
        <dbReference type="ARBA" id="ARBA00022525"/>
    </source>
</evidence>
<dbReference type="GO" id="GO:0042119">
    <property type="term" value="P:neutrophil activation"/>
    <property type="evidence" value="ECO:0007669"/>
    <property type="project" value="TreeGrafter"/>
</dbReference>
<accession>A0A8U7NZ19</accession>
<organism evidence="8 9">
    <name type="scientific">Corvus moneduloides</name>
    <name type="common">New Caledonian crow</name>
    <dbReference type="NCBI Taxonomy" id="1196302"/>
    <lineage>
        <taxon>Eukaryota</taxon>
        <taxon>Metazoa</taxon>
        <taxon>Chordata</taxon>
        <taxon>Craniata</taxon>
        <taxon>Vertebrata</taxon>
        <taxon>Euteleostomi</taxon>
        <taxon>Archelosauria</taxon>
        <taxon>Archosauria</taxon>
        <taxon>Dinosauria</taxon>
        <taxon>Saurischia</taxon>
        <taxon>Theropoda</taxon>
        <taxon>Coelurosauria</taxon>
        <taxon>Aves</taxon>
        <taxon>Neognathae</taxon>
        <taxon>Neoaves</taxon>
        <taxon>Telluraves</taxon>
        <taxon>Australaves</taxon>
        <taxon>Passeriformes</taxon>
        <taxon>Corvoidea</taxon>
        <taxon>Corvidae</taxon>
        <taxon>Corvus</taxon>
    </lineage>
</organism>
<dbReference type="GO" id="GO:0006955">
    <property type="term" value="P:immune response"/>
    <property type="evidence" value="ECO:0007669"/>
    <property type="project" value="InterPro"/>
</dbReference>
<dbReference type="Ensembl" id="ENSCMUT00000024904.2">
    <property type="protein sequence ID" value="ENSCMUP00000023143.2"/>
    <property type="gene ID" value="ENSCMUG00000014222.2"/>
</dbReference>
<dbReference type="CTD" id="3600"/>
<keyword evidence="6" id="KW-1015">Disulfide bond</keyword>
<dbReference type="InterPro" id="IPR003443">
    <property type="entry name" value="IL-15/IL-21_fam"/>
</dbReference>
<dbReference type="Pfam" id="PF02372">
    <property type="entry name" value="IL15"/>
    <property type="match status" value="1"/>
</dbReference>
<dbReference type="OMA" id="NCKICET"/>
<evidence type="ECO:0000256" key="2">
    <source>
        <dbReference type="ARBA" id="ARBA00006050"/>
    </source>
</evidence>
<dbReference type="PRINTS" id="PR01948">
    <property type="entry name" value="INTLKN15BIRD"/>
</dbReference>
<keyword evidence="5" id="KW-0732">Signal</keyword>
<reference evidence="9" key="1">
    <citation type="submission" date="2019-10" db="EMBL/GenBank/DDBJ databases">
        <title>Corvus moneduloides (New Caledonian crow) genome, bCorMon1, primary haplotype.</title>
        <authorList>
            <person name="Rutz C."/>
            <person name="Fungtammasan C."/>
            <person name="Mountcastle J."/>
            <person name="Formenti G."/>
            <person name="Chow W."/>
            <person name="Howe K."/>
            <person name="Steele M.P."/>
            <person name="Fernandes J."/>
            <person name="Gilbert M.T.P."/>
            <person name="Fedrigo O."/>
            <person name="Jarvis E.D."/>
            <person name="Gemmell N."/>
        </authorList>
    </citation>
    <scope>NUCLEOTIDE SEQUENCE [LARGE SCALE GENOMIC DNA]</scope>
</reference>
<dbReference type="PANTHER" id="PTHR14356:SF3">
    <property type="entry name" value="INTERLEUKIN-15"/>
    <property type="match status" value="1"/>
</dbReference>
<dbReference type="AlphaFoldDB" id="A0A8C3EKL5"/>
<comment type="subcellular location">
    <subcellularLocation>
        <location evidence="1">Secreted</location>
    </subcellularLocation>
</comment>
<evidence type="ECO:0000313" key="8">
    <source>
        <dbReference type="Ensembl" id="ENSCMUP00000023143.2"/>
    </source>
</evidence>
<dbReference type="GO" id="GO:0005126">
    <property type="term" value="F:cytokine receptor binding"/>
    <property type="evidence" value="ECO:0007669"/>
    <property type="project" value="InterPro"/>
</dbReference>
<dbReference type="InterPro" id="IPR009079">
    <property type="entry name" value="4_helix_cytokine-like_core"/>
</dbReference>
<evidence type="ECO:0000256" key="5">
    <source>
        <dbReference type="ARBA" id="ARBA00022729"/>
    </source>
</evidence>
<dbReference type="Gene3D" id="1.20.1250.70">
    <property type="entry name" value="Interleukin-15/Interleukin-21"/>
    <property type="match status" value="1"/>
</dbReference>
<evidence type="ECO:0000313" key="9">
    <source>
        <dbReference type="Proteomes" id="UP000694553"/>
    </source>
</evidence>
<protein>
    <recommendedName>
        <fullName evidence="7">Interleukin</fullName>
    </recommendedName>
</protein>
<dbReference type="Proteomes" id="UP000694553">
    <property type="component" value="Unassembled WGS sequence"/>
</dbReference>
<dbReference type="InterPro" id="IPR020451">
    <property type="entry name" value="IL-15_avian"/>
</dbReference>
<evidence type="ECO:0000256" key="3">
    <source>
        <dbReference type="ARBA" id="ARBA00022514"/>
    </source>
</evidence>
<reference evidence="8" key="3">
    <citation type="submission" date="2025-09" db="UniProtKB">
        <authorList>
            <consortium name="Ensembl"/>
        </authorList>
    </citation>
    <scope>IDENTIFICATION</scope>
</reference>
<dbReference type="GO" id="GO:0005615">
    <property type="term" value="C:extracellular space"/>
    <property type="evidence" value="ECO:0007669"/>
    <property type="project" value="UniProtKB-KW"/>
</dbReference>
<accession>A0A8C3EKL5</accession>
<reference evidence="8" key="2">
    <citation type="submission" date="2025-08" db="UniProtKB">
        <authorList>
            <consortium name="Ensembl"/>
        </authorList>
    </citation>
    <scope>IDENTIFICATION</scope>
</reference>
<sequence length="204" mass="23525">MLGTARPTQNSAGALSGLQRQNTHLKSACLQYQLYRLLNSHCFCLLKNGMGLIIFFLCAYVPKTEAGRCKWAAVLEDLERIKTSKDIDVSLYTANADEDLSQCISADIQMYLNSKKRCPEECQELVMRCFFLETAVIIQECRIKNCSKTQDVWNIWKNGNESFEKNKLTSTKSEKCKECEEYEEKNFAEFVQNFVKVIQRDCKH</sequence>
<keyword evidence="9" id="KW-1185">Reference proteome</keyword>
<dbReference type="PANTHER" id="PTHR14356">
    <property type="entry name" value="INTERLEUKIN-15-RELATED"/>
    <property type="match status" value="1"/>
</dbReference>
<dbReference type="GO" id="GO:0050778">
    <property type="term" value="P:positive regulation of immune response"/>
    <property type="evidence" value="ECO:0007669"/>
    <property type="project" value="TreeGrafter"/>
</dbReference>
<evidence type="ECO:0000256" key="6">
    <source>
        <dbReference type="ARBA" id="ARBA00023157"/>
    </source>
</evidence>
<evidence type="ECO:0000256" key="7">
    <source>
        <dbReference type="RuleBase" id="RU003453"/>
    </source>
</evidence>
<gene>
    <name evidence="8" type="primary">IL15</name>
</gene>
<dbReference type="GO" id="GO:0042102">
    <property type="term" value="P:positive regulation of T cell proliferation"/>
    <property type="evidence" value="ECO:0007669"/>
    <property type="project" value="TreeGrafter"/>
</dbReference>
<comment type="similarity">
    <text evidence="2 7">Belongs to the IL-15/IL-21 family.</text>
</comment>
<name>A0A8C3EKL5_CORMO</name>
<dbReference type="GO" id="GO:0005125">
    <property type="term" value="F:cytokine activity"/>
    <property type="evidence" value="ECO:0007669"/>
    <property type="project" value="UniProtKB-KW"/>
</dbReference>
<dbReference type="GeneID" id="116443914"/>
<keyword evidence="4" id="KW-0964">Secreted</keyword>
<keyword evidence="3 7" id="KW-0202">Cytokine</keyword>
<dbReference type="SUPFAM" id="SSF47266">
    <property type="entry name" value="4-helical cytokines"/>
    <property type="match status" value="1"/>
</dbReference>
<proteinExistence type="inferred from homology"/>
<dbReference type="RefSeq" id="XP_031964683.1">
    <property type="nucleotide sequence ID" value="XM_032108792.1"/>
</dbReference>